<dbReference type="AlphaFoldDB" id="A0A1S7TYA2"/>
<dbReference type="Proteomes" id="UP000192140">
    <property type="component" value="Unassembled WGS sequence"/>
</dbReference>
<reference evidence="1" key="1">
    <citation type="submission" date="2016-01" db="EMBL/GenBank/DDBJ databases">
        <authorList>
            <person name="Regsiter A."/>
            <person name="william w."/>
        </authorList>
    </citation>
    <scope>NUCLEOTIDE SEQUENCE</scope>
    <source>
        <strain evidence="1">NCPPB 1641</strain>
    </source>
</reference>
<comment type="caution">
    <text evidence="1">The sequence shown here is derived from an EMBL/GenBank/DDBJ whole genome shotgun (WGS) entry which is preliminary data.</text>
</comment>
<keyword evidence="2" id="KW-1185">Reference proteome</keyword>
<evidence type="ECO:0000313" key="1">
    <source>
        <dbReference type="EMBL" id="CVI59584.1"/>
    </source>
</evidence>
<name>A0A1S7TYA2_9HYPH</name>
<organism evidence="1 2">
    <name type="scientific">Agrobacterium deltaense NCPPB 1641</name>
    <dbReference type="NCBI Taxonomy" id="1183425"/>
    <lineage>
        <taxon>Bacteria</taxon>
        <taxon>Pseudomonadati</taxon>
        <taxon>Pseudomonadota</taxon>
        <taxon>Alphaproteobacteria</taxon>
        <taxon>Hyphomicrobiales</taxon>
        <taxon>Rhizobiaceae</taxon>
        <taxon>Rhizobium/Agrobacterium group</taxon>
        <taxon>Agrobacterium</taxon>
    </lineage>
</organism>
<sequence length="62" mass="7461">MRLLSWWRLPKVQTLPDPEIEKEKRDRKADLAQAVVTFERRRDRVQRIAEEAVVSMQKGSRR</sequence>
<dbReference type="RefSeq" id="WP_080854325.1">
    <property type="nucleotide sequence ID" value="NZ_LT009776.1"/>
</dbReference>
<protein>
    <submittedName>
        <fullName evidence="1">Uncharacterized protein</fullName>
    </submittedName>
</protein>
<evidence type="ECO:0000313" key="2">
    <source>
        <dbReference type="Proteomes" id="UP000192140"/>
    </source>
</evidence>
<accession>A0A1S7TYA2</accession>
<dbReference type="EMBL" id="FCNP01000033">
    <property type="protein sequence ID" value="CVI59584.1"/>
    <property type="molecule type" value="Genomic_DNA"/>
</dbReference>
<proteinExistence type="predicted"/>
<gene>
    <name evidence="1" type="ORF">AGR7A_Lc120601</name>
</gene>